<sequence length="348" mass="37806">MKVLQILHTDEIGGIQTLANMIGQGLAQHGVDVETAIMFPRPFMPAKDKLRAAISMARRIMRGGYDAAIAYQATASILVGTAGRLAGYKHRIVHQTAVPRETAPIVRWLDRLVGTTGGYTANIANSVFTQNEFTQYPMTYRRGLKLIEHGLDAPRPSLTMAQARQRFGLPATGKLILNVGRLVDQKNQDVLVKALPALPGATLVIAGDGPRRAQIEALAQAFGVQERLILLGNVAPADVPELFAAADVFAFPSVWETFGLAAVEAAMVGLPSVVADLDVLREVLATGEIAPIRFANPHDVKRWKDSLGQMLRNPPPPAMRREAARAVTAKYARERMVDSYLDLLQVAH</sequence>
<gene>
    <name evidence="2" type="ORF">C7450_101646</name>
</gene>
<dbReference type="CDD" id="cd03801">
    <property type="entry name" value="GT4_PimA-like"/>
    <property type="match status" value="1"/>
</dbReference>
<dbReference type="PANTHER" id="PTHR12526:SF630">
    <property type="entry name" value="GLYCOSYLTRANSFERASE"/>
    <property type="match status" value="1"/>
</dbReference>
<dbReference type="RefSeq" id="WP_110372908.1">
    <property type="nucleotide sequence ID" value="NZ_CAKNFM010000006.1"/>
</dbReference>
<protein>
    <submittedName>
        <fullName evidence="2">Glycosyltransferase involved in cell wall biosynthesis</fullName>
    </submittedName>
</protein>
<keyword evidence="2" id="KW-0808">Transferase</keyword>
<proteinExistence type="predicted"/>
<evidence type="ECO:0000259" key="1">
    <source>
        <dbReference type="Pfam" id="PF00534"/>
    </source>
</evidence>
<name>A0A2V3UI86_9HYPH</name>
<organism evidence="2 3">
    <name type="scientific">Chelatococcus asaccharovorans</name>
    <dbReference type="NCBI Taxonomy" id="28210"/>
    <lineage>
        <taxon>Bacteria</taxon>
        <taxon>Pseudomonadati</taxon>
        <taxon>Pseudomonadota</taxon>
        <taxon>Alphaproteobacteria</taxon>
        <taxon>Hyphomicrobiales</taxon>
        <taxon>Chelatococcaceae</taxon>
        <taxon>Chelatococcus</taxon>
    </lineage>
</organism>
<dbReference type="Pfam" id="PF00534">
    <property type="entry name" value="Glycos_transf_1"/>
    <property type="match status" value="1"/>
</dbReference>
<dbReference type="SUPFAM" id="SSF53756">
    <property type="entry name" value="UDP-Glycosyltransferase/glycogen phosphorylase"/>
    <property type="match status" value="1"/>
</dbReference>
<dbReference type="Gene3D" id="3.40.50.2000">
    <property type="entry name" value="Glycogen Phosphorylase B"/>
    <property type="match status" value="2"/>
</dbReference>
<evidence type="ECO:0000313" key="3">
    <source>
        <dbReference type="Proteomes" id="UP000248021"/>
    </source>
</evidence>
<dbReference type="OrthoDB" id="9790710at2"/>
<feature type="domain" description="Glycosyl transferase family 1" evidence="1">
    <location>
        <begin position="163"/>
        <end position="325"/>
    </location>
</feature>
<reference evidence="2 3" key="1">
    <citation type="submission" date="2018-05" db="EMBL/GenBank/DDBJ databases">
        <title>Genomic Encyclopedia of Type Strains, Phase IV (KMG-IV): sequencing the most valuable type-strain genomes for metagenomic binning, comparative biology and taxonomic classification.</title>
        <authorList>
            <person name="Goeker M."/>
        </authorList>
    </citation>
    <scope>NUCLEOTIDE SEQUENCE [LARGE SCALE GENOMIC DNA]</scope>
    <source>
        <strain evidence="2 3">DSM 6462</strain>
    </source>
</reference>
<dbReference type="InterPro" id="IPR001296">
    <property type="entry name" value="Glyco_trans_1"/>
</dbReference>
<comment type="caution">
    <text evidence="2">The sequence shown here is derived from an EMBL/GenBank/DDBJ whole genome shotgun (WGS) entry which is preliminary data.</text>
</comment>
<dbReference type="Proteomes" id="UP000248021">
    <property type="component" value="Unassembled WGS sequence"/>
</dbReference>
<dbReference type="AlphaFoldDB" id="A0A2V3UI86"/>
<dbReference type="PANTHER" id="PTHR12526">
    <property type="entry name" value="GLYCOSYLTRANSFERASE"/>
    <property type="match status" value="1"/>
</dbReference>
<dbReference type="GO" id="GO:0016757">
    <property type="term" value="F:glycosyltransferase activity"/>
    <property type="evidence" value="ECO:0007669"/>
    <property type="project" value="InterPro"/>
</dbReference>
<evidence type="ECO:0000313" key="2">
    <source>
        <dbReference type="EMBL" id="PXW64886.1"/>
    </source>
</evidence>
<keyword evidence="3" id="KW-1185">Reference proteome</keyword>
<accession>A0A2V3UI86</accession>
<dbReference type="EMBL" id="QJJK01000001">
    <property type="protein sequence ID" value="PXW64886.1"/>
    <property type="molecule type" value="Genomic_DNA"/>
</dbReference>